<keyword evidence="6" id="KW-1185">Reference proteome</keyword>
<dbReference type="Proteomes" id="UP000604825">
    <property type="component" value="Unassembled WGS sequence"/>
</dbReference>
<dbReference type="Gene3D" id="2.60.210.10">
    <property type="entry name" value="Apoptosis, Tumor Necrosis Factor Receptor Associated Protein 2, Chain A"/>
    <property type="match status" value="1"/>
</dbReference>
<dbReference type="Gene3D" id="3.30.710.10">
    <property type="entry name" value="Potassium Channel Kv1.1, Chain A"/>
    <property type="match status" value="1"/>
</dbReference>
<dbReference type="SMART" id="SM00225">
    <property type="entry name" value="BTB"/>
    <property type="match status" value="1"/>
</dbReference>
<dbReference type="InterPro" id="IPR002083">
    <property type="entry name" value="MATH/TRAF_dom"/>
</dbReference>
<dbReference type="InterPro" id="IPR045005">
    <property type="entry name" value="BPM1-6"/>
</dbReference>
<dbReference type="SUPFAM" id="SSF54695">
    <property type="entry name" value="POZ domain"/>
    <property type="match status" value="1"/>
</dbReference>
<evidence type="ECO:0000256" key="1">
    <source>
        <dbReference type="ARBA" id="ARBA00004906"/>
    </source>
</evidence>
<dbReference type="Pfam" id="PF24570">
    <property type="entry name" value="BACK_BPM_SPOP"/>
    <property type="match status" value="1"/>
</dbReference>
<dbReference type="OrthoDB" id="6359816at2759"/>
<dbReference type="PROSITE" id="PS50097">
    <property type="entry name" value="BTB"/>
    <property type="match status" value="1"/>
</dbReference>
<dbReference type="Pfam" id="PF00651">
    <property type="entry name" value="BTB"/>
    <property type="match status" value="1"/>
</dbReference>
<dbReference type="GO" id="GO:0016567">
    <property type="term" value="P:protein ubiquitination"/>
    <property type="evidence" value="ECO:0007669"/>
    <property type="project" value="InterPro"/>
</dbReference>
<comment type="caution">
    <text evidence="5">The sequence shown here is derived from an EMBL/GenBank/DDBJ whole genome shotgun (WGS) entry which is preliminary data.</text>
</comment>
<evidence type="ECO:0000313" key="5">
    <source>
        <dbReference type="EMBL" id="CAD6342540.1"/>
    </source>
</evidence>
<evidence type="ECO:0000259" key="3">
    <source>
        <dbReference type="PROSITE" id="PS50097"/>
    </source>
</evidence>
<sequence>MPALGSAALVVDEPRSASAIVGGEFIGHHLLHIDGYSRIKNELPTGKSIQSRTFIAGGRRWCIHYYPNGTRSEDADFISVFLSLDESAGGPVKARAKFELLDRAGNPLQLESHATDLRVFSPGGSGYGFNDFIKREFLEKSEHLLNDCFRISCDVIIPKELHTEDRIVSLLDVVPPPDLNQHLADLLKSKEGADVTFQVAGESFSVHRFLLAARSRVFKAELWGAMKESTATGDCIRIDDMLPQVFKALLHFIYTDSLPQMEEQEEAAMAQHLLEAADRYDMQRLKLICEEKLYRHLDVGTAATTLVLAEQHSCRGLKQACIEFLKSPDALEAVMETDGFEHLTKSCPVLVKELMSELYLFKQCKRRKLKT</sequence>
<dbReference type="SMART" id="SM00061">
    <property type="entry name" value="MATH"/>
    <property type="match status" value="1"/>
</dbReference>
<feature type="domain" description="BTB" evidence="3">
    <location>
        <begin position="193"/>
        <end position="262"/>
    </location>
</feature>
<evidence type="ECO:0000256" key="2">
    <source>
        <dbReference type="ARBA" id="ARBA00010846"/>
    </source>
</evidence>
<dbReference type="Pfam" id="PF22486">
    <property type="entry name" value="MATH_2"/>
    <property type="match status" value="1"/>
</dbReference>
<dbReference type="CDD" id="cd00121">
    <property type="entry name" value="MATH"/>
    <property type="match status" value="1"/>
</dbReference>
<comment type="pathway">
    <text evidence="1">Protein modification; protein ubiquitination.</text>
</comment>
<dbReference type="PANTHER" id="PTHR26379">
    <property type="entry name" value="BTB/POZ AND MATH DOMAIN-CONTAINING PROTEIN 1"/>
    <property type="match status" value="1"/>
</dbReference>
<dbReference type="Gene3D" id="1.25.40.420">
    <property type="match status" value="1"/>
</dbReference>
<name>A0A811SPS5_9POAL</name>
<dbReference type="InterPro" id="IPR056423">
    <property type="entry name" value="BACK_BPM_SPOP"/>
</dbReference>
<evidence type="ECO:0000313" key="6">
    <source>
        <dbReference type="Proteomes" id="UP000604825"/>
    </source>
</evidence>
<protein>
    <submittedName>
        <fullName evidence="5">Uncharacterized protein</fullName>
    </submittedName>
</protein>
<dbReference type="EMBL" id="CAJGYO010000535">
    <property type="protein sequence ID" value="CAD6342540.1"/>
    <property type="molecule type" value="Genomic_DNA"/>
</dbReference>
<gene>
    <name evidence="5" type="ORF">NCGR_LOCUS66638</name>
</gene>
<evidence type="ECO:0000259" key="4">
    <source>
        <dbReference type="PROSITE" id="PS50144"/>
    </source>
</evidence>
<accession>A0A811SPS5</accession>
<dbReference type="SUPFAM" id="SSF49599">
    <property type="entry name" value="TRAF domain-like"/>
    <property type="match status" value="1"/>
</dbReference>
<dbReference type="CDD" id="cd18280">
    <property type="entry name" value="BTB_POZ_BPM_plant"/>
    <property type="match status" value="1"/>
</dbReference>
<reference evidence="5" key="1">
    <citation type="submission" date="2020-10" db="EMBL/GenBank/DDBJ databases">
        <authorList>
            <person name="Han B."/>
            <person name="Lu T."/>
            <person name="Zhao Q."/>
            <person name="Huang X."/>
            <person name="Zhao Y."/>
        </authorList>
    </citation>
    <scope>NUCLEOTIDE SEQUENCE</scope>
</reference>
<dbReference type="InterPro" id="IPR008974">
    <property type="entry name" value="TRAF-like"/>
</dbReference>
<proteinExistence type="inferred from homology"/>
<organism evidence="5 6">
    <name type="scientific">Miscanthus lutarioriparius</name>
    <dbReference type="NCBI Taxonomy" id="422564"/>
    <lineage>
        <taxon>Eukaryota</taxon>
        <taxon>Viridiplantae</taxon>
        <taxon>Streptophyta</taxon>
        <taxon>Embryophyta</taxon>
        <taxon>Tracheophyta</taxon>
        <taxon>Spermatophyta</taxon>
        <taxon>Magnoliopsida</taxon>
        <taxon>Liliopsida</taxon>
        <taxon>Poales</taxon>
        <taxon>Poaceae</taxon>
        <taxon>PACMAD clade</taxon>
        <taxon>Panicoideae</taxon>
        <taxon>Andropogonodae</taxon>
        <taxon>Andropogoneae</taxon>
        <taxon>Saccharinae</taxon>
        <taxon>Miscanthus</taxon>
    </lineage>
</organism>
<dbReference type="InterPro" id="IPR000210">
    <property type="entry name" value="BTB/POZ_dom"/>
</dbReference>
<dbReference type="PROSITE" id="PS50144">
    <property type="entry name" value="MATH"/>
    <property type="match status" value="1"/>
</dbReference>
<dbReference type="PANTHER" id="PTHR26379:SF422">
    <property type="entry name" value="BTB DOMAIN-CONTAINING PROTEIN"/>
    <property type="match status" value="1"/>
</dbReference>
<feature type="domain" description="MATH" evidence="4">
    <location>
        <begin position="26"/>
        <end position="155"/>
    </location>
</feature>
<dbReference type="InterPro" id="IPR011333">
    <property type="entry name" value="SKP1/BTB/POZ_sf"/>
</dbReference>
<dbReference type="AlphaFoldDB" id="A0A811SPS5"/>
<comment type="similarity">
    <text evidence="2">Belongs to the Tdpoz family.</text>
</comment>